<evidence type="ECO:0008006" key="3">
    <source>
        <dbReference type="Google" id="ProtNLM"/>
    </source>
</evidence>
<evidence type="ECO:0000313" key="2">
    <source>
        <dbReference type="Proteomes" id="UP000278035"/>
    </source>
</evidence>
<name>A0A3G8LYP9_9GAMM</name>
<reference evidence="2" key="1">
    <citation type="submission" date="2018-11" db="EMBL/GenBank/DDBJ databases">
        <title>Shewanella sp. M2.</title>
        <authorList>
            <person name="Hwang Y.J."/>
            <person name="Hwang C.Y."/>
        </authorList>
    </citation>
    <scope>NUCLEOTIDE SEQUENCE [LARGE SCALE GENOMIC DNA]</scope>
    <source>
        <strain evidence="2">LMG 19866</strain>
    </source>
</reference>
<dbReference type="KEGG" id="slj:EGC82_20300"/>
<organism evidence="1 2">
    <name type="scientific">Shewanella livingstonensis</name>
    <dbReference type="NCBI Taxonomy" id="150120"/>
    <lineage>
        <taxon>Bacteria</taxon>
        <taxon>Pseudomonadati</taxon>
        <taxon>Pseudomonadota</taxon>
        <taxon>Gammaproteobacteria</taxon>
        <taxon>Alteromonadales</taxon>
        <taxon>Shewanellaceae</taxon>
        <taxon>Shewanella</taxon>
    </lineage>
</organism>
<proteinExistence type="predicted"/>
<dbReference type="EMBL" id="CP034015">
    <property type="protein sequence ID" value="AZG74883.1"/>
    <property type="molecule type" value="Genomic_DNA"/>
</dbReference>
<dbReference type="AlphaFoldDB" id="A0A3G8LYP9"/>
<sequence length="112" mass="12539">MDQNFAKRVPPQLALIISKDDERRLVVATNWDEMSHIVKVEAIDETSAIFVDNSGGSQRLNIRAKGDYNGDGIEDMLLSTSNTVEGGSYHSVDYFILTRLSSEASFTLLKQW</sequence>
<keyword evidence="2" id="KW-1185">Reference proteome</keyword>
<accession>A0A3G8LYP9</accession>
<protein>
    <recommendedName>
        <fullName evidence="3">VCBS repeat-containing protein</fullName>
    </recommendedName>
</protein>
<gene>
    <name evidence="1" type="ORF">EGC82_20300</name>
</gene>
<dbReference type="Proteomes" id="UP000278035">
    <property type="component" value="Chromosome"/>
</dbReference>
<dbReference type="OrthoDB" id="6313374at2"/>
<dbReference type="RefSeq" id="WP_124732359.1">
    <property type="nucleotide sequence ID" value="NZ_CBCSKC010000035.1"/>
</dbReference>
<evidence type="ECO:0000313" key="1">
    <source>
        <dbReference type="EMBL" id="AZG74883.1"/>
    </source>
</evidence>